<keyword evidence="4" id="KW-0614">Plasmid</keyword>
<dbReference type="Pfam" id="PF02771">
    <property type="entry name" value="Acyl-CoA_dh_N"/>
    <property type="match status" value="1"/>
</dbReference>
<proteinExistence type="predicted"/>
<sequence>MLDAFRAEQTDPMIFRTMGELGRFHLTAPKTYGPKELNYVKCGLVARQVERVDSGYRSTMSGQSSRIMEPINEFGSDALKQKYLPCLTKGERIPYWRFWRC</sequence>
<dbReference type="GO" id="GO:0033539">
    <property type="term" value="P:fatty acid beta-oxidation using acyl-CoA dehydrogenase"/>
    <property type="evidence" value="ECO:0007669"/>
    <property type="project" value="TreeGrafter"/>
</dbReference>
<dbReference type="GO" id="GO:0050660">
    <property type="term" value="F:flavin adenine dinucleotide binding"/>
    <property type="evidence" value="ECO:0007669"/>
    <property type="project" value="InterPro"/>
</dbReference>
<dbReference type="Proteomes" id="UP000179860">
    <property type="component" value="Plasmid pl2WSM5005"/>
</dbReference>
<name>A0A1I9YWD0_9BURK</name>
<evidence type="ECO:0000313" key="4">
    <source>
        <dbReference type="EMBL" id="APA90510.2"/>
    </source>
</evidence>
<evidence type="ECO:0000313" key="5">
    <source>
        <dbReference type="Proteomes" id="UP000179860"/>
    </source>
</evidence>
<dbReference type="OrthoDB" id="10004559at2"/>
<dbReference type="GO" id="GO:0046949">
    <property type="term" value="P:fatty-acyl-CoA biosynthetic process"/>
    <property type="evidence" value="ECO:0007669"/>
    <property type="project" value="TreeGrafter"/>
</dbReference>
<dbReference type="AlphaFoldDB" id="A0A1I9YWD0"/>
<keyword evidence="5" id="KW-1185">Reference proteome</keyword>
<accession>A0A1I9YWD0</accession>
<evidence type="ECO:0000256" key="1">
    <source>
        <dbReference type="ARBA" id="ARBA00022946"/>
    </source>
</evidence>
<dbReference type="GO" id="GO:0004361">
    <property type="term" value="F:glutaryl-CoA dehydrogenase activity"/>
    <property type="evidence" value="ECO:0007669"/>
    <property type="project" value="TreeGrafter"/>
</dbReference>
<reference evidence="4" key="1">
    <citation type="submission" date="2016-09" db="EMBL/GenBank/DDBJ databases">
        <title>The Complete Genome of Burkholderia sprentiae wsm5005.</title>
        <authorList>
            <person name="De Meyer S."/>
            <person name="Wang P."/>
            <person name="Terpolilli J."/>
        </authorList>
    </citation>
    <scope>NUCLEOTIDE SEQUENCE [LARGE SCALE GENOMIC DNA]</scope>
    <source>
        <strain evidence="4">WSM5005</strain>
        <plasmid evidence="4">pl2WSM5005</plasmid>
    </source>
</reference>
<dbReference type="InterPro" id="IPR013786">
    <property type="entry name" value="AcylCoA_DH/ox_N"/>
</dbReference>
<dbReference type="InterPro" id="IPR052033">
    <property type="entry name" value="Glutaryl-CoA_DH_mitochondrial"/>
</dbReference>
<keyword evidence="2" id="KW-0560">Oxidoreductase</keyword>
<dbReference type="InterPro" id="IPR009100">
    <property type="entry name" value="AcylCoA_DH/oxidase_NM_dom_sf"/>
</dbReference>
<organism evidence="4 5">
    <name type="scientific">Paraburkholderia sprentiae WSM5005</name>
    <dbReference type="NCBI Taxonomy" id="754502"/>
    <lineage>
        <taxon>Bacteria</taxon>
        <taxon>Pseudomonadati</taxon>
        <taxon>Pseudomonadota</taxon>
        <taxon>Betaproteobacteria</taxon>
        <taxon>Burkholderiales</taxon>
        <taxon>Burkholderiaceae</taxon>
        <taxon>Paraburkholderia</taxon>
    </lineage>
</organism>
<geneLocation type="plasmid" evidence="4 5">
    <name>pl2WSM5005</name>
</geneLocation>
<dbReference type="PANTHER" id="PTHR42807">
    <property type="entry name" value="GLUTARYL-COA DEHYDROGENASE, MITOCHONDRIAL"/>
    <property type="match status" value="1"/>
</dbReference>
<dbReference type="Gene3D" id="1.10.540.10">
    <property type="entry name" value="Acyl-CoA dehydrogenase/oxidase, N-terminal domain"/>
    <property type="match status" value="1"/>
</dbReference>
<protein>
    <submittedName>
        <fullName evidence="4">Acyl-CoA dehydrogenase family protein</fullName>
    </submittedName>
</protein>
<reference evidence="4" key="2">
    <citation type="submission" date="2021-06" db="EMBL/GenBank/DDBJ databases">
        <authorList>
            <person name="Rogers T.H."/>
            <person name="Ramsay J.P."/>
            <person name="Wang P."/>
            <person name="Terpolilli J."/>
        </authorList>
    </citation>
    <scope>NUCLEOTIDE SEQUENCE [LARGE SCALE GENOMIC DNA]</scope>
    <source>
        <strain evidence="4">WSM5005</strain>
        <plasmid evidence="4">pl2WSM5005</plasmid>
    </source>
</reference>
<feature type="domain" description="Acyl-CoA dehydrogenase/oxidase N-terminal" evidence="3">
    <location>
        <begin position="6"/>
        <end position="91"/>
    </location>
</feature>
<evidence type="ECO:0000256" key="2">
    <source>
        <dbReference type="ARBA" id="ARBA00023002"/>
    </source>
</evidence>
<dbReference type="GO" id="GO:0000062">
    <property type="term" value="F:fatty-acyl-CoA binding"/>
    <property type="evidence" value="ECO:0007669"/>
    <property type="project" value="TreeGrafter"/>
</dbReference>
<dbReference type="InterPro" id="IPR037069">
    <property type="entry name" value="AcylCoA_DH/ox_N_sf"/>
</dbReference>
<keyword evidence="1" id="KW-0809">Transit peptide</keyword>
<dbReference type="PANTHER" id="PTHR42807:SF1">
    <property type="entry name" value="GLUTARYL-COA DEHYDROGENASE, MITOCHONDRIAL"/>
    <property type="match status" value="1"/>
</dbReference>
<evidence type="ECO:0000259" key="3">
    <source>
        <dbReference type="Pfam" id="PF02771"/>
    </source>
</evidence>
<dbReference type="KEGG" id="pspw:BJG93_33660"/>
<dbReference type="EMBL" id="CP017565">
    <property type="protein sequence ID" value="APA90510.2"/>
    <property type="molecule type" value="Genomic_DNA"/>
</dbReference>
<dbReference type="SUPFAM" id="SSF56645">
    <property type="entry name" value="Acyl-CoA dehydrogenase NM domain-like"/>
    <property type="match status" value="1"/>
</dbReference>
<gene>
    <name evidence="4" type="ORF">BJG93_33660</name>
</gene>